<keyword evidence="3" id="KW-0173">Coenzyme A biosynthesis</keyword>
<reference evidence="6" key="3">
    <citation type="submission" date="2015-06" db="UniProtKB">
        <authorList>
            <consortium name="EnsemblMetazoa"/>
        </authorList>
    </citation>
    <scope>IDENTIFICATION</scope>
</reference>
<dbReference type="GO" id="GO:0016791">
    <property type="term" value="F:phosphatase activity"/>
    <property type="evidence" value="ECO:0000318"/>
    <property type="project" value="GO_Central"/>
</dbReference>
<proteinExistence type="predicted"/>
<dbReference type="FunFam" id="3.30.420.40:FF:000428">
    <property type="entry name" value="Uncharacterized protein"/>
    <property type="match status" value="1"/>
</dbReference>
<accession>T1FVI0</accession>
<dbReference type="GO" id="GO:0005829">
    <property type="term" value="C:cytosol"/>
    <property type="evidence" value="ECO:0000318"/>
    <property type="project" value="GO_Central"/>
</dbReference>
<dbReference type="AlphaFoldDB" id="T1FVI0"/>
<keyword evidence="2" id="KW-0067">ATP-binding</keyword>
<feature type="compositionally biased region" description="Polar residues" evidence="4">
    <location>
        <begin position="239"/>
        <end position="252"/>
    </location>
</feature>
<dbReference type="InterPro" id="IPR004567">
    <property type="entry name" value="Type_II_PanK"/>
</dbReference>
<keyword evidence="7" id="KW-1185">Reference proteome</keyword>
<dbReference type="Proteomes" id="UP000015101">
    <property type="component" value="Unassembled WGS sequence"/>
</dbReference>
<dbReference type="CTD" id="20212826"/>
<dbReference type="Pfam" id="PF03630">
    <property type="entry name" value="Fumble"/>
    <property type="match status" value="1"/>
</dbReference>
<dbReference type="InterPro" id="IPR043129">
    <property type="entry name" value="ATPase_NBD"/>
</dbReference>
<dbReference type="STRING" id="6412.T1FVI0"/>
<evidence type="ECO:0000256" key="3">
    <source>
        <dbReference type="ARBA" id="ARBA00022993"/>
    </source>
</evidence>
<dbReference type="EnsemblMetazoa" id="HelroT193940">
    <property type="protein sequence ID" value="HelroP193940"/>
    <property type="gene ID" value="HelroG193940"/>
</dbReference>
<dbReference type="PANTHER" id="PTHR12280">
    <property type="entry name" value="PANTOTHENATE KINASE"/>
    <property type="match status" value="1"/>
</dbReference>
<dbReference type="EMBL" id="AMQM01007283">
    <property type="status" value="NOT_ANNOTATED_CDS"/>
    <property type="molecule type" value="Genomic_DNA"/>
</dbReference>
<dbReference type="RefSeq" id="XP_009028157.1">
    <property type="nucleotide sequence ID" value="XM_009029909.1"/>
</dbReference>
<reference evidence="5 7" key="2">
    <citation type="journal article" date="2013" name="Nature">
        <title>Insights into bilaterian evolution from three spiralian genomes.</title>
        <authorList>
            <person name="Simakov O."/>
            <person name="Marletaz F."/>
            <person name="Cho S.J."/>
            <person name="Edsinger-Gonzales E."/>
            <person name="Havlak P."/>
            <person name="Hellsten U."/>
            <person name="Kuo D.H."/>
            <person name="Larsson T."/>
            <person name="Lv J."/>
            <person name="Arendt D."/>
            <person name="Savage R."/>
            <person name="Osoegawa K."/>
            <person name="de Jong P."/>
            <person name="Grimwood J."/>
            <person name="Chapman J.A."/>
            <person name="Shapiro H."/>
            <person name="Aerts A."/>
            <person name="Otillar R.P."/>
            <person name="Terry A.Y."/>
            <person name="Boore J.L."/>
            <person name="Grigoriev I.V."/>
            <person name="Lindberg D.R."/>
            <person name="Seaver E.C."/>
            <person name="Weisblat D.A."/>
            <person name="Putnam N.H."/>
            <person name="Rokhsar D.S."/>
        </authorList>
    </citation>
    <scope>NUCLEOTIDE SEQUENCE</scope>
</reference>
<dbReference type="HOGENOM" id="CLU_604509_0_0_1"/>
<feature type="compositionally biased region" description="Basic and acidic residues" evidence="4">
    <location>
        <begin position="193"/>
        <end position="229"/>
    </location>
</feature>
<organism evidence="6 7">
    <name type="scientific">Helobdella robusta</name>
    <name type="common">Californian leech</name>
    <dbReference type="NCBI Taxonomy" id="6412"/>
    <lineage>
        <taxon>Eukaryota</taxon>
        <taxon>Metazoa</taxon>
        <taxon>Spiralia</taxon>
        <taxon>Lophotrochozoa</taxon>
        <taxon>Annelida</taxon>
        <taxon>Clitellata</taxon>
        <taxon>Hirudinea</taxon>
        <taxon>Rhynchobdellida</taxon>
        <taxon>Glossiphoniidae</taxon>
        <taxon>Helobdella</taxon>
    </lineage>
</organism>
<evidence type="ECO:0000256" key="1">
    <source>
        <dbReference type="ARBA" id="ARBA00022741"/>
    </source>
</evidence>
<dbReference type="GO" id="GO:0005524">
    <property type="term" value="F:ATP binding"/>
    <property type="evidence" value="ECO:0007669"/>
    <property type="project" value="UniProtKB-KW"/>
</dbReference>
<feature type="region of interest" description="Disordered" evidence="4">
    <location>
        <begin position="178"/>
        <end position="255"/>
    </location>
</feature>
<name>T1FVI0_HELRO</name>
<evidence type="ECO:0000256" key="4">
    <source>
        <dbReference type="SAM" id="MobiDB-lite"/>
    </source>
</evidence>
<reference evidence="7" key="1">
    <citation type="submission" date="2012-12" db="EMBL/GenBank/DDBJ databases">
        <authorList>
            <person name="Hellsten U."/>
            <person name="Grimwood J."/>
            <person name="Chapman J.A."/>
            <person name="Shapiro H."/>
            <person name="Aerts A."/>
            <person name="Otillar R.P."/>
            <person name="Terry A.Y."/>
            <person name="Boore J.L."/>
            <person name="Simakov O."/>
            <person name="Marletaz F."/>
            <person name="Cho S.-J."/>
            <person name="Edsinger-Gonzales E."/>
            <person name="Havlak P."/>
            <person name="Kuo D.-H."/>
            <person name="Larsson T."/>
            <person name="Lv J."/>
            <person name="Arendt D."/>
            <person name="Savage R."/>
            <person name="Osoegawa K."/>
            <person name="de Jong P."/>
            <person name="Lindberg D.R."/>
            <person name="Seaver E.C."/>
            <person name="Weisblat D.A."/>
            <person name="Putnam N.H."/>
            <person name="Grigoriev I.V."/>
            <person name="Rokhsar D.S."/>
        </authorList>
    </citation>
    <scope>NUCLEOTIDE SEQUENCE</scope>
</reference>
<protein>
    <submittedName>
        <fullName evidence="5 6">Uncharacterized protein</fullName>
    </submittedName>
</protein>
<sequence length="496" mass="55327">MTSSSSYEEDDEVVMKIPHEFMDHPLGFVVDAGGSVAKVLYRSKKDYKDGKLLKPSDFGRVRLRYFKMADVGQITGYLRENCDSMFVGTGSGYEDITWCMTGVTTQHFKAKLDAEFQIKTKLCSEMLGLQEAIKMSDDLKIGFYDLDMEAFDLSIKMVRDLAGALSKGIIHEPLVEDDSKKKNDADVNGDAKNVSDCEKKACDGGKTPCNDESKCNNDEENLDEGKKSAANENDDDKTTANSKTSDKASSVSPPGFTFKGPVIELLTEKNNKEWAEKYLKPTSDKMVTPSVLMLYGSAAGVLLVNDDYTMKGIDFTAAAGKTLCGLVEEMLGEKDFDKFIEMATRGNLDNVTILLSDVRNHEHLEVDWYGFFPDDYPVFELGKLTSSNAKGKGTYSREDLAAGILNFQASNISKLMYHNCLIQKLDHAYFCGSLMRYEIVRKMITKNFLNDTFWRSLDGGSLIKPAFIRQPGFLLTLGLWTANVQLAKKARENKKN</sequence>
<evidence type="ECO:0000313" key="5">
    <source>
        <dbReference type="EMBL" id="ESN93735.1"/>
    </source>
</evidence>
<dbReference type="OrthoDB" id="6287391at2759"/>
<dbReference type="GO" id="GO:0005634">
    <property type="term" value="C:nucleus"/>
    <property type="evidence" value="ECO:0000318"/>
    <property type="project" value="GO_Central"/>
</dbReference>
<gene>
    <name evidence="6" type="primary">20212826</name>
    <name evidence="5" type="ORF">HELRODRAFT_193940</name>
</gene>
<dbReference type="PANTHER" id="PTHR12280:SF20">
    <property type="entry name" value="4'-PHOSPHOPANTETHEINE PHOSPHATASE"/>
    <property type="match status" value="1"/>
</dbReference>
<dbReference type="SUPFAM" id="SSF53067">
    <property type="entry name" value="Actin-like ATPase domain"/>
    <property type="match status" value="1"/>
</dbReference>
<dbReference type="GeneID" id="20212826"/>
<dbReference type="GO" id="GO:0015937">
    <property type="term" value="P:coenzyme A biosynthetic process"/>
    <property type="evidence" value="ECO:0000318"/>
    <property type="project" value="GO_Central"/>
</dbReference>
<dbReference type="InParanoid" id="T1FVI0"/>
<evidence type="ECO:0000256" key="2">
    <source>
        <dbReference type="ARBA" id="ARBA00022840"/>
    </source>
</evidence>
<dbReference type="EMBL" id="KB097594">
    <property type="protein sequence ID" value="ESN93735.1"/>
    <property type="molecule type" value="Genomic_DNA"/>
</dbReference>
<dbReference type="Gene3D" id="3.30.420.40">
    <property type="match status" value="1"/>
</dbReference>
<evidence type="ECO:0000313" key="6">
    <source>
        <dbReference type="EnsemblMetazoa" id="HelroP193940"/>
    </source>
</evidence>
<dbReference type="KEGG" id="hro:HELRODRAFT_193940"/>
<keyword evidence="1" id="KW-0547">Nucleotide-binding</keyword>
<evidence type="ECO:0000313" key="7">
    <source>
        <dbReference type="Proteomes" id="UP000015101"/>
    </source>
</evidence>
<dbReference type="eggNOG" id="KOG2201">
    <property type="taxonomic scope" value="Eukaryota"/>
</dbReference>